<dbReference type="Gene3D" id="3.40.50.1820">
    <property type="entry name" value="alpha/beta hydrolase"/>
    <property type="match status" value="1"/>
</dbReference>
<feature type="compositionally biased region" description="Basic and acidic residues" evidence="1">
    <location>
        <begin position="291"/>
        <end position="315"/>
    </location>
</feature>
<dbReference type="InterPro" id="IPR002921">
    <property type="entry name" value="Fungal_lipase-type"/>
</dbReference>
<dbReference type="Proteomes" id="UP000887572">
    <property type="component" value="Unplaced"/>
</dbReference>
<protein>
    <submittedName>
        <fullName evidence="4">Fungal lipase-like domain-containing protein</fullName>
    </submittedName>
</protein>
<dbReference type="InterPro" id="IPR029058">
    <property type="entry name" value="AB_hydrolase_fold"/>
</dbReference>
<feature type="domain" description="Fungal lipase-type" evidence="2">
    <location>
        <begin position="52"/>
        <end position="192"/>
    </location>
</feature>
<dbReference type="PANTHER" id="PTHR45908">
    <property type="entry name" value="PROTEIN CBG11750-RELATED"/>
    <property type="match status" value="1"/>
</dbReference>
<evidence type="ECO:0000259" key="2">
    <source>
        <dbReference type="Pfam" id="PF01764"/>
    </source>
</evidence>
<keyword evidence="3" id="KW-1185">Reference proteome</keyword>
<proteinExistence type="predicted"/>
<reference evidence="4" key="1">
    <citation type="submission" date="2022-11" db="UniProtKB">
        <authorList>
            <consortium name="WormBaseParasite"/>
        </authorList>
    </citation>
    <scope>IDENTIFICATION</scope>
</reference>
<feature type="region of interest" description="Disordered" evidence="1">
    <location>
        <begin position="275"/>
        <end position="315"/>
    </location>
</feature>
<dbReference type="SUPFAM" id="SSF53474">
    <property type="entry name" value="alpha/beta-Hydrolases"/>
    <property type="match status" value="1"/>
</dbReference>
<dbReference type="CDD" id="cd00519">
    <property type="entry name" value="Lipase_3"/>
    <property type="match status" value="1"/>
</dbReference>
<organism evidence="3 4">
    <name type="scientific">Globodera rostochiensis</name>
    <name type="common">Golden nematode worm</name>
    <name type="synonym">Heterodera rostochiensis</name>
    <dbReference type="NCBI Taxonomy" id="31243"/>
    <lineage>
        <taxon>Eukaryota</taxon>
        <taxon>Metazoa</taxon>
        <taxon>Ecdysozoa</taxon>
        <taxon>Nematoda</taxon>
        <taxon>Chromadorea</taxon>
        <taxon>Rhabditida</taxon>
        <taxon>Tylenchina</taxon>
        <taxon>Tylenchomorpha</taxon>
        <taxon>Tylenchoidea</taxon>
        <taxon>Heteroderidae</taxon>
        <taxon>Heteroderinae</taxon>
        <taxon>Globodera</taxon>
    </lineage>
</organism>
<dbReference type="AlphaFoldDB" id="A0A914GQJ8"/>
<sequence>MSFDFAAAAYSADPSACLIKRNATLQMRRQIPCDAFGNECWAFVALSPSIIVFTVRGTRTSAQLVLELVETMTAPKKTFPAGGSVQHYFYASLDALWNVGFGKKLRELKLSNPHLSMLFTGHSLGGAIASLASARFAFENGDIAKPSEILLLTFGQPRVGNIGYANSHDRLVPNSFRIVHRYDLIAHLPYCYESLLSPHRCIPLRDHGPFHHGTEIWYPSDEMDPNQSLFVECTGRPFGEDDRCSNAHYVHFGVGDHLQYFGRDVDLYGSRGCGEGRPMKGRRRGHNGRRTNIDNRTKRKREAKERERKYANIFT</sequence>
<name>A0A914GQJ8_GLORO</name>
<feature type="compositionally biased region" description="Basic residues" evidence="1">
    <location>
        <begin position="279"/>
        <end position="289"/>
    </location>
</feature>
<dbReference type="GO" id="GO:0006629">
    <property type="term" value="P:lipid metabolic process"/>
    <property type="evidence" value="ECO:0007669"/>
    <property type="project" value="InterPro"/>
</dbReference>
<evidence type="ECO:0000256" key="1">
    <source>
        <dbReference type="SAM" id="MobiDB-lite"/>
    </source>
</evidence>
<accession>A0A914GQJ8</accession>
<evidence type="ECO:0000313" key="4">
    <source>
        <dbReference type="WBParaSite" id="Gr19_v10_g10481.t1"/>
    </source>
</evidence>
<dbReference type="PANTHER" id="PTHR45908:SF19">
    <property type="entry name" value="FUNGAL LIPASE-LIKE DOMAIN-CONTAINING PROTEIN"/>
    <property type="match status" value="1"/>
</dbReference>
<dbReference type="Pfam" id="PF01764">
    <property type="entry name" value="Lipase_3"/>
    <property type="match status" value="1"/>
</dbReference>
<evidence type="ECO:0000313" key="3">
    <source>
        <dbReference type="Proteomes" id="UP000887572"/>
    </source>
</evidence>
<dbReference type="WBParaSite" id="Gr19_v10_g10481.t1">
    <property type="protein sequence ID" value="Gr19_v10_g10481.t1"/>
    <property type="gene ID" value="Gr19_v10_g10481"/>
</dbReference>